<dbReference type="Proteomes" id="UP000254070">
    <property type="component" value="Unassembled WGS sequence"/>
</dbReference>
<comment type="similarity">
    <text evidence="1">Belongs to the isochorismatase family.</text>
</comment>
<dbReference type="EC" id="3.-.-.-" evidence="4"/>
<organism evidence="4 5">
    <name type="scientific">Enterococcus durans</name>
    <dbReference type="NCBI Taxonomy" id="53345"/>
    <lineage>
        <taxon>Bacteria</taxon>
        <taxon>Bacillati</taxon>
        <taxon>Bacillota</taxon>
        <taxon>Bacilli</taxon>
        <taxon>Lactobacillales</taxon>
        <taxon>Enterococcaceae</taxon>
        <taxon>Enterococcus</taxon>
    </lineage>
</organism>
<dbReference type="InterPro" id="IPR036380">
    <property type="entry name" value="Isochorismatase-like_sf"/>
</dbReference>
<protein>
    <submittedName>
        <fullName evidence="4">Isochorismatase family hydrolase</fullName>
        <ecNumber evidence="4">3.-.-.-</ecNumber>
    </submittedName>
</protein>
<dbReference type="InterPro" id="IPR000868">
    <property type="entry name" value="Isochorismatase-like_dom"/>
</dbReference>
<dbReference type="PANTHER" id="PTHR43540:SF14">
    <property type="entry name" value="ISOCHORISMATASE"/>
    <property type="match status" value="1"/>
</dbReference>
<evidence type="ECO:0000256" key="1">
    <source>
        <dbReference type="ARBA" id="ARBA00006336"/>
    </source>
</evidence>
<proteinExistence type="inferred from homology"/>
<dbReference type="PANTHER" id="PTHR43540">
    <property type="entry name" value="PEROXYUREIDOACRYLATE/UREIDOACRYLATE AMIDOHYDROLASE-RELATED"/>
    <property type="match status" value="1"/>
</dbReference>
<evidence type="ECO:0000313" key="5">
    <source>
        <dbReference type="Proteomes" id="UP000254070"/>
    </source>
</evidence>
<dbReference type="CDD" id="cd01014">
    <property type="entry name" value="nicotinamidase_related"/>
    <property type="match status" value="1"/>
</dbReference>
<dbReference type="EMBL" id="UGIF01000002">
    <property type="protein sequence ID" value="STP28558.1"/>
    <property type="molecule type" value="Genomic_DNA"/>
</dbReference>
<feature type="domain" description="Isochorismatase-like" evidence="3">
    <location>
        <begin position="5"/>
        <end position="137"/>
    </location>
</feature>
<dbReference type="Gene3D" id="3.40.50.850">
    <property type="entry name" value="Isochorismatase-like"/>
    <property type="match status" value="1"/>
</dbReference>
<evidence type="ECO:0000256" key="2">
    <source>
        <dbReference type="ARBA" id="ARBA00022801"/>
    </source>
</evidence>
<keyword evidence="2 4" id="KW-0378">Hydrolase</keyword>
<gene>
    <name evidence="4" type="ORF">NCTC8129_00694</name>
</gene>
<evidence type="ECO:0000313" key="4">
    <source>
        <dbReference type="EMBL" id="STP28558.1"/>
    </source>
</evidence>
<evidence type="ECO:0000259" key="3">
    <source>
        <dbReference type="Pfam" id="PF00857"/>
    </source>
</evidence>
<dbReference type="GO" id="GO:0016787">
    <property type="term" value="F:hydrolase activity"/>
    <property type="evidence" value="ECO:0007669"/>
    <property type="project" value="UniProtKB-KW"/>
</dbReference>
<dbReference type="Pfam" id="PF00857">
    <property type="entry name" value="Isochorismatase"/>
    <property type="match status" value="1"/>
</dbReference>
<sequence length="165" mass="19026">MLADALLIIDLQNGVCHQEDQSIDHLEQLVLTVNSLIHNYSERPIIFVQHCDEELVEGTFAWEIIPEIHTEKGTHFVNKIHANSFYQTNLQELLTQLTITSLEVCGAQTQYCVDTTVKFAHGLGYQLQMRKSASITYDTPVMSAETLIRFYEDIWDSRFLTLYEE</sequence>
<dbReference type="AlphaFoldDB" id="A0A377KHB0"/>
<accession>A0A377KHB0</accession>
<dbReference type="RefSeq" id="WP_115234790.1">
    <property type="nucleotide sequence ID" value="NZ_UGIF01000002.1"/>
</dbReference>
<name>A0A377KHB0_9ENTE</name>
<dbReference type="InterPro" id="IPR050272">
    <property type="entry name" value="Isochorismatase-like_hydrls"/>
</dbReference>
<dbReference type="SUPFAM" id="SSF52499">
    <property type="entry name" value="Isochorismatase-like hydrolases"/>
    <property type="match status" value="1"/>
</dbReference>
<reference evidence="4 5" key="1">
    <citation type="submission" date="2018-06" db="EMBL/GenBank/DDBJ databases">
        <authorList>
            <consortium name="Pathogen Informatics"/>
            <person name="Doyle S."/>
        </authorList>
    </citation>
    <scope>NUCLEOTIDE SEQUENCE [LARGE SCALE GENOMIC DNA]</scope>
    <source>
        <strain evidence="4 5">NCTC8129</strain>
    </source>
</reference>